<dbReference type="PANTHER" id="PTHR43095:SF2">
    <property type="entry name" value="GLUCONOKINASE"/>
    <property type="match status" value="1"/>
</dbReference>
<comment type="similarity">
    <text evidence="1 4">Belongs to the FGGY kinase family.</text>
</comment>
<dbReference type="InterPro" id="IPR018484">
    <property type="entry name" value="FGGY_N"/>
</dbReference>
<protein>
    <submittedName>
        <fullName evidence="7">Gluconate kinase</fullName>
    </submittedName>
</protein>
<dbReference type="CDD" id="cd07770">
    <property type="entry name" value="ASKHA_NBD_FGGY_GntK"/>
    <property type="match status" value="1"/>
</dbReference>
<feature type="domain" description="Carbohydrate kinase FGGY C-terminal" evidence="6">
    <location>
        <begin position="259"/>
        <end position="450"/>
    </location>
</feature>
<evidence type="ECO:0000313" key="7">
    <source>
        <dbReference type="EMBL" id="KRM24785.1"/>
    </source>
</evidence>
<sequence length="511" mass="55783">MQMNYFIGVDVGTTSTKAVLYDEHARVLDHFNESYSLYRDSSGMAEQDPEAILNAVEKVIHDAGAKIDFVNEKLLAVSFSSANQSVILLDQHFRPLSRVITWADTRAQAVANHLKRSPEGQQLYIKTGTPIHPMSSLTKIMWLNQAQPEKVANTAYFGDIKSYLFYQFFGSFKVDVSIASCTGMMNINTMSWDEQALALTKVKESQLPAIVNGTTQVSGLTDKAQEKMGIPSDTPFVYGAFDGALSNLGVGAIRKDTVAITIGTSAGVRVVTDHPVIDPQQRLFCYAVDNDLWVVGGPLNNGGDVYQWAVEHLVDANAVKNENVDPYTLANHVIEGVPAGAHGLIFHPFLGGERAPLWNANARGIFFGLSQLHTRADMLRSVMEGICMNIATVFQAVRDLVGEPASVTATGGFARAEVWRQMLADVLNCPVNIPNSFESGCLGAITMAMKSLGIVNSLNVVQNFVGDISSYQPQESAVHVYQQYLPLFQQVEGLLTPAYSTIAKLQQQSTH</sequence>
<dbReference type="GO" id="GO:0005975">
    <property type="term" value="P:carbohydrate metabolic process"/>
    <property type="evidence" value="ECO:0007669"/>
    <property type="project" value="InterPro"/>
</dbReference>
<dbReference type="Gene3D" id="3.30.420.40">
    <property type="match status" value="2"/>
</dbReference>
<comment type="caution">
    <text evidence="7">The sequence shown here is derived from an EMBL/GenBank/DDBJ whole genome shotgun (WGS) entry which is preliminary data.</text>
</comment>
<dbReference type="Proteomes" id="UP000051412">
    <property type="component" value="Unassembled WGS sequence"/>
</dbReference>
<evidence type="ECO:0000256" key="2">
    <source>
        <dbReference type="ARBA" id="ARBA00022679"/>
    </source>
</evidence>
<evidence type="ECO:0000259" key="5">
    <source>
        <dbReference type="Pfam" id="PF00370"/>
    </source>
</evidence>
<dbReference type="PIRSF" id="PIRSF000538">
    <property type="entry name" value="GlpK"/>
    <property type="match status" value="1"/>
</dbReference>
<organism evidence="7 8">
    <name type="scientific">Limosilactobacillus panis DSM 6035</name>
    <dbReference type="NCBI Taxonomy" id="1423782"/>
    <lineage>
        <taxon>Bacteria</taxon>
        <taxon>Bacillati</taxon>
        <taxon>Bacillota</taxon>
        <taxon>Bacilli</taxon>
        <taxon>Lactobacillales</taxon>
        <taxon>Lactobacillaceae</taxon>
        <taxon>Limosilactobacillus</taxon>
    </lineage>
</organism>
<dbReference type="PATRIC" id="fig|1423782.4.peg.1314"/>
<keyword evidence="8" id="KW-1185">Reference proteome</keyword>
<keyword evidence="2 4" id="KW-0808">Transferase</keyword>
<proteinExistence type="inferred from homology"/>
<accession>A0A0R1X442</accession>
<dbReference type="InterPro" id="IPR050406">
    <property type="entry name" value="FGGY_Carb_Kinase"/>
</dbReference>
<dbReference type="AlphaFoldDB" id="A0A0R1X442"/>
<keyword evidence="3 4" id="KW-0418">Kinase</keyword>
<dbReference type="GO" id="GO:0016773">
    <property type="term" value="F:phosphotransferase activity, alcohol group as acceptor"/>
    <property type="evidence" value="ECO:0007669"/>
    <property type="project" value="InterPro"/>
</dbReference>
<dbReference type="InterPro" id="IPR000577">
    <property type="entry name" value="Carb_kinase_FGGY"/>
</dbReference>
<dbReference type="Pfam" id="PF00370">
    <property type="entry name" value="FGGY_N"/>
    <property type="match status" value="1"/>
</dbReference>
<dbReference type="InterPro" id="IPR018483">
    <property type="entry name" value="Carb_kinase_FGGY_CS"/>
</dbReference>
<dbReference type="SUPFAM" id="SSF53067">
    <property type="entry name" value="Actin-like ATPase domain"/>
    <property type="match status" value="2"/>
</dbReference>
<evidence type="ECO:0000259" key="6">
    <source>
        <dbReference type="Pfam" id="PF02782"/>
    </source>
</evidence>
<dbReference type="STRING" id="1423782.FD32_GL001258"/>
<name>A0A0R1X442_9LACO</name>
<dbReference type="PROSITE" id="PS00445">
    <property type="entry name" value="FGGY_KINASES_2"/>
    <property type="match status" value="1"/>
</dbReference>
<feature type="domain" description="Carbohydrate kinase FGGY N-terminal" evidence="5">
    <location>
        <begin position="5"/>
        <end position="249"/>
    </location>
</feature>
<evidence type="ECO:0000256" key="3">
    <source>
        <dbReference type="ARBA" id="ARBA00022777"/>
    </source>
</evidence>
<dbReference type="InterPro" id="IPR043129">
    <property type="entry name" value="ATPase_NBD"/>
</dbReference>
<gene>
    <name evidence="7" type="ORF">FD32_GL001258</name>
</gene>
<dbReference type="PANTHER" id="PTHR43095">
    <property type="entry name" value="SUGAR KINASE"/>
    <property type="match status" value="1"/>
</dbReference>
<evidence type="ECO:0000256" key="4">
    <source>
        <dbReference type="RuleBase" id="RU003733"/>
    </source>
</evidence>
<dbReference type="Pfam" id="PF02782">
    <property type="entry name" value="FGGY_C"/>
    <property type="match status" value="1"/>
</dbReference>
<dbReference type="EMBL" id="AZGM01000144">
    <property type="protein sequence ID" value="KRM24785.1"/>
    <property type="molecule type" value="Genomic_DNA"/>
</dbReference>
<dbReference type="GO" id="GO:0016301">
    <property type="term" value="F:kinase activity"/>
    <property type="evidence" value="ECO:0007669"/>
    <property type="project" value="UniProtKB-KW"/>
</dbReference>
<reference evidence="7 8" key="1">
    <citation type="journal article" date="2015" name="Genome Announc.">
        <title>Expanding the biotechnology potential of lactobacilli through comparative genomics of 213 strains and associated genera.</title>
        <authorList>
            <person name="Sun Z."/>
            <person name="Harris H.M."/>
            <person name="McCann A."/>
            <person name="Guo C."/>
            <person name="Argimon S."/>
            <person name="Zhang W."/>
            <person name="Yang X."/>
            <person name="Jeffery I.B."/>
            <person name="Cooney J.C."/>
            <person name="Kagawa T.F."/>
            <person name="Liu W."/>
            <person name="Song Y."/>
            <person name="Salvetti E."/>
            <person name="Wrobel A."/>
            <person name="Rasinkangas P."/>
            <person name="Parkhill J."/>
            <person name="Rea M.C."/>
            <person name="O'Sullivan O."/>
            <person name="Ritari J."/>
            <person name="Douillard F.P."/>
            <person name="Paul Ross R."/>
            <person name="Yang R."/>
            <person name="Briner A.E."/>
            <person name="Felis G.E."/>
            <person name="de Vos W.M."/>
            <person name="Barrangou R."/>
            <person name="Klaenhammer T.R."/>
            <person name="Caufield P.W."/>
            <person name="Cui Y."/>
            <person name="Zhang H."/>
            <person name="O'Toole P.W."/>
        </authorList>
    </citation>
    <scope>NUCLEOTIDE SEQUENCE [LARGE SCALE GENOMIC DNA]</scope>
    <source>
        <strain evidence="7 8">DSM 6035</strain>
    </source>
</reference>
<evidence type="ECO:0000256" key="1">
    <source>
        <dbReference type="ARBA" id="ARBA00009156"/>
    </source>
</evidence>
<dbReference type="InterPro" id="IPR018485">
    <property type="entry name" value="FGGY_C"/>
</dbReference>
<evidence type="ECO:0000313" key="8">
    <source>
        <dbReference type="Proteomes" id="UP000051412"/>
    </source>
</evidence>